<keyword evidence="1" id="KW-0472">Membrane</keyword>
<proteinExistence type="predicted"/>
<dbReference type="Proteomes" id="UP001501475">
    <property type="component" value="Unassembled WGS sequence"/>
</dbReference>
<gene>
    <name evidence="2" type="ORF">GCM10009810_19570</name>
</gene>
<keyword evidence="1" id="KW-0812">Transmembrane</keyword>
<protein>
    <submittedName>
        <fullName evidence="2">Uncharacterized protein</fullName>
    </submittedName>
</protein>
<evidence type="ECO:0000256" key="1">
    <source>
        <dbReference type="SAM" id="Phobius"/>
    </source>
</evidence>
<organism evidence="2 3">
    <name type="scientific">Nostocoides vanveenii</name>
    <dbReference type="NCBI Taxonomy" id="330835"/>
    <lineage>
        <taxon>Bacteria</taxon>
        <taxon>Bacillati</taxon>
        <taxon>Actinomycetota</taxon>
        <taxon>Actinomycetes</taxon>
        <taxon>Micrococcales</taxon>
        <taxon>Intrasporangiaceae</taxon>
        <taxon>Nostocoides</taxon>
    </lineage>
</organism>
<feature type="transmembrane region" description="Helical" evidence="1">
    <location>
        <begin position="353"/>
        <end position="372"/>
    </location>
</feature>
<feature type="transmembrane region" description="Helical" evidence="1">
    <location>
        <begin position="384"/>
        <end position="410"/>
    </location>
</feature>
<keyword evidence="3" id="KW-1185">Reference proteome</keyword>
<accession>A0ABN2KMK7</accession>
<feature type="transmembrane region" description="Helical" evidence="1">
    <location>
        <begin position="430"/>
        <end position="450"/>
    </location>
</feature>
<name>A0ABN2KMK7_9MICO</name>
<sequence>MLFVRIKEHVSPLTKAFHVRTAYTIHMPSVEHSENENTRPANEYVPLILSEKGILHDDLSVTIAGSECATASFEESVEIASIVARQVAIKASRNHEEYLGYEASLHPQIRRIVSSRRSLQKNSIPIDPTKERIARRRRGRKIRNRIRKHFDESPYRDLLELIVATLATHYVIYAAVDRTQIQPGGMLVIETRERHMLAPRTRELLRVPTTGLGALGLRIGNALRIVYGMSPSDIVYPLSKALRAGSYHLEIMGFDGSYLSRQRYYSALGTRLAYRRFRSRRGQRYAHLYLRDMQAEPLGGPKGWNESPFVAVEFDERPPGSFAAAGLSSLAATLVLVAASRMAAHPQAGATDIVALLMAAPGAILGWSGFLTEPRRFGSVATRFSATLTLLLSLAGFLQFTLGGSPRALISGDGWLFSIVGLSPATLSHYAWVSIAVLSIINTVLIWSYWGQRAIVHMTFVDDEVAGLISKLRKALTGNAEDL</sequence>
<evidence type="ECO:0000313" key="3">
    <source>
        <dbReference type="Proteomes" id="UP001501475"/>
    </source>
</evidence>
<keyword evidence="1" id="KW-1133">Transmembrane helix</keyword>
<evidence type="ECO:0000313" key="2">
    <source>
        <dbReference type="EMBL" id="GAA1760222.1"/>
    </source>
</evidence>
<comment type="caution">
    <text evidence="2">The sequence shown here is derived from an EMBL/GenBank/DDBJ whole genome shotgun (WGS) entry which is preliminary data.</text>
</comment>
<reference evidence="2 3" key="1">
    <citation type="journal article" date="2019" name="Int. J. Syst. Evol. Microbiol.">
        <title>The Global Catalogue of Microorganisms (GCM) 10K type strain sequencing project: providing services to taxonomists for standard genome sequencing and annotation.</title>
        <authorList>
            <consortium name="The Broad Institute Genomics Platform"/>
            <consortium name="The Broad Institute Genome Sequencing Center for Infectious Disease"/>
            <person name="Wu L."/>
            <person name="Ma J."/>
        </authorList>
    </citation>
    <scope>NUCLEOTIDE SEQUENCE [LARGE SCALE GENOMIC DNA]</scope>
    <source>
        <strain evidence="2 3">JCM 15591</strain>
    </source>
</reference>
<dbReference type="EMBL" id="BAAAPN010000046">
    <property type="protein sequence ID" value="GAA1760222.1"/>
    <property type="molecule type" value="Genomic_DNA"/>
</dbReference>